<sequence>MAMFPCARSSFYEDQLRPWHDHFDELRDIARETDDLRDPSVSSRSDRFVSKRDSDKTKATYINDDEKFKISFDVEKFNPEDLEVKVRNNILTVFGRREVRRDAHSFTKRQLTCSFILPDGVAPENLKSSISPDGVRDFFDELGRMSRHVENLSRAMLAPFAYDEVPRVAGEECGVSSVVNDDKKFQVSLDVKQFKPEELDVTTKDNQLIIHGKHEEKKDEHGFVKREFTRAYWLPQGIKPESFKSNLSPEGVLTIEAPKINRMARHVENLSRAMRVPFTYDEMPRTVSAERGVSSVVNDEKKFQVSLDVKHFKPEELEHEENKDEHGFVKREFTRAYWLPQGIKPETFKSNLSPEGVLTIEAPKAAAVKASEHKIPIKY</sequence>
<name>A0A077Z9T3_TRITR</name>
<keyword evidence="5" id="KW-1185">Reference proteome</keyword>
<dbReference type="OrthoDB" id="1431247at2759"/>
<dbReference type="AlphaFoldDB" id="A0A077Z9T3"/>
<dbReference type="InterPro" id="IPR008978">
    <property type="entry name" value="HSP20-like_chaperone"/>
</dbReference>
<dbReference type="PANTHER" id="PTHR45640">
    <property type="entry name" value="HEAT SHOCK PROTEIN HSP-12.2-RELATED"/>
    <property type="match status" value="1"/>
</dbReference>
<evidence type="ECO:0000313" key="5">
    <source>
        <dbReference type="Proteomes" id="UP000030665"/>
    </source>
</evidence>
<dbReference type="CDD" id="cd06526">
    <property type="entry name" value="metazoan_ACD"/>
    <property type="match status" value="3"/>
</dbReference>
<evidence type="ECO:0000259" key="3">
    <source>
        <dbReference type="PROSITE" id="PS01031"/>
    </source>
</evidence>
<feature type="domain" description="SHSP" evidence="3">
    <location>
        <begin position="166"/>
        <end position="279"/>
    </location>
</feature>
<comment type="similarity">
    <text evidence="1 2">Belongs to the small heat shock protein (HSP20) family.</text>
</comment>
<dbReference type="Pfam" id="PF00011">
    <property type="entry name" value="HSP20"/>
    <property type="match status" value="3"/>
</dbReference>
<dbReference type="GO" id="GO:0005737">
    <property type="term" value="C:cytoplasm"/>
    <property type="evidence" value="ECO:0007669"/>
    <property type="project" value="TreeGrafter"/>
</dbReference>
<evidence type="ECO:0000256" key="1">
    <source>
        <dbReference type="PROSITE-ProRule" id="PRU00285"/>
    </source>
</evidence>
<evidence type="ECO:0000256" key="2">
    <source>
        <dbReference type="RuleBase" id="RU003616"/>
    </source>
</evidence>
<dbReference type="GO" id="GO:0005634">
    <property type="term" value="C:nucleus"/>
    <property type="evidence" value="ECO:0007669"/>
    <property type="project" value="TreeGrafter"/>
</dbReference>
<dbReference type="Gene3D" id="2.60.40.790">
    <property type="match status" value="3"/>
</dbReference>
<dbReference type="Proteomes" id="UP000030665">
    <property type="component" value="Unassembled WGS sequence"/>
</dbReference>
<dbReference type="STRING" id="36087.A0A077Z9T3"/>
<feature type="domain" description="SHSP" evidence="3">
    <location>
        <begin position="284"/>
        <end position="379"/>
    </location>
</feature>
<dbReference type="PROSITE" id="PS01031">
    <property type="entry name" value="SHSP"/>
    <property type="match status" value="3"/>
</dbReference>
<dbReference type="PRINTS" id="PR00299">
    <property type="entry name" value="ACRYSTALLIN"/>
</dbReference>
<feature type="domain" description="SHSP" evidence="3">
    <location>
        <begin position="50"/>
        <end position="158"/>
    </location>
</feature>
<evidence type="ECO:0000313" key="4">
    <source>
        <dbReference type="EMBL" id="CDW56539.1"/>
    </source>
</evidence>
<dbReference type="SUPFAM" id="SSF49764">
    <property type="entry name" value="HSP20-like chaperones"/>
    <property type="match status" value="3"/>
</dbReference>
<protein>
    <submittedName>
        <fullName evidence="4">HSP20 domain containing protein</fullName>
    </submittedName>
</protein>
<reference evidence="4" key="2">
    <citation type="submission" date="2014-03" db="EMBL/GenBank/DDBJ databases">
        <title>The whipworm genome and dual-species transcriptomics of an intimate host-pathogen interaction.</title>
        <authorList>
            <person name="Foth B.J."/>
            <person name="Tsai I.J."/>
            <person name="Reid A.J."/>
            <person name="Bancroft A.J."/>
            <person name="Nichol S."/>
            <person name="Tracey A."/>
            <person name="Holroyd N."/>
            <person name="Cotton J.A."/>
            <person name="Stanley E.J."/>
            <person name="Zarowiecki M."/>
            <person name="Liu J.Z."/>
            <person name="Huckvale T."/>
            <person name="Cooper P.J."/>
            <person name="Grencis R.K."/>
            <person name="Berriman M."/>
        </authorList>
    </citation>
    <scope>NUCLEOTIDE SEQUENCE [LARGE SCALE GENOMIC DNA]</scope>
</reference>
<dbReference type="InterPro" id="IPR001436">
    <property type="entry name" value="Alpha-crystallin/sHSP_animal"/>
</dbReference>
<reference evidence="4" key="1">
    <citation type="submission" date="2014-01" db="EMBL/GenBank/DDBJ databases">
        <authorList>
            <person name="Aslett M."/>
        </authorList>
    </citation>
    <scope>NUCLEOTIDE SEQUENCE</scope>
</reference>
<dbReference type="GO" id="GO:0042026">
    <property type="term" value="P:protein refolding"/>
    <property type="evidence" value="ECO:0007669"/>
    <property type="project" value="TreeGrafter"/>
</dbReference>
<dbReference type="GO" id="GO:0051082">
    <property type="term" value="F:unfolded protein binding"/>
    <property type="evidence" value="ECO:0007669"/>
    <property type="project" value="TreeGrafter"/>
</dbReference>
<gene>
    <name evidence="4" type="ORF">TTRE_0000481901</name>
</gene>
<dbReference type="PANTHER" id="PTHR45640:SF26">
    <property type="entry name" value="RE23625P"/>
    <property type="match status" value="1"/>
</dbReference>
<organism evidence="4 5">
    <name type="scientific">Trichuris trichiura</name>
    <name type="common">Whipworm</name>
    <name type="synonym">Trichocephalus trichiurus</name>
    <dbReference type="NCBI Taxonomy" id="36087"/>
    <lineage>
        <taxon>Eukaryota</taxon>
        <taxon>Metazoa</taxon>
        <taxon>Ecdysozoa</taxon>
        <taxon>Nematoda</taxon>
        <taxon>Enoplea</taxon>
        <taxon>Dorylaimia</taxon>
        <taxon>Trichinellida</taxon>
        <taxon>Trichuridae</taxon>
        <taxon>Trichuris</taxon>
    </lineage>
</organism>
<dbReference type="GO" id="GO:0009408">
    <property type="term" value="P:response to heat"/>
    <property type="evidence" value="ECO:0007669"/>
    <property type="project" value="TreeGrafter"/>
</dbReference>
<accession>A0A077Z9T3</accession>
<dbReference type="InterPro" id="IPR002068">
    <property type="entry name" value="A-crystallin/Hsp20_dom"/>
</dbReference>
<proteinExistence type="inferred from homology"/>
<dbReference type="EMBL" id="HG806051">
    <property type="protein sequence ID" value="CDW56539.1"/>
    <property type="molecule type" value="Genomic_DNA"/>
</dbReference>